<dbReference type="SUPFAM" id="SSF46689">
    <property type="entry name" value="Homeodomain-like"/>
    <property type="match status" value="1"/>
</dbReference>
<dbReference type="InterPro" id="IPR009057">
    <property type="entry name" value="Homeodomain-like_sf"/>
</dbReference>
<dbReference type="InterPro" id="IPR036388">
    <property type="entry name" value="WH-like_DNA-bd_sf"/>
</dbReference>
<dbReference type="Gene3D" id="1.10.10.10">
    <property type="entry name" value="Winged helix-like DNA-binding domain superfamily/Winged helix DNA-binding domain"/>
    <property type="match status" value="1"/>
</dbReference>
<evidence type="ECO:0000313" key="2">
    <source>
        <dbReference type="Proteomes" id="UP001476282"/>
    </source>
</evidence>
<protein>
    <recommendedName>
        <fullName evidence="3">Transposase</fullName>
    </recommendedName>
</protein>
<accession>A0ABP9UU97</accession>
<evidence type="ECO:0000313" key="1">
    <source>
        <dbReference type="EMBL" id="GAA5484312.1"/>
    </source>
</evidence>
<organism evidence="1 2">
    <name type="scientific">Haloferula sargassicola</name>
    <dbReference type="NCBI Taxonomy" id="490096"/>
    <lineage>
        <taxon>Bacteria</taxon>
        <taxon>Pseudomonadati</taxon>
        <taxon>Verrucomicrobiota</taxon>
        <taxon>Verrucomicrobiia</taxon>
        <taxon>Verrucomicrobiales</taxon>
        <taxon>Verrucomicrobiaceae</taxon>
        <taxon>Haloferula</taxon>
    </lineage>
</organism>
<dbReference type="InterPro" id="IPR002514">
    <property type="entry name" value="Transposase_8"/>
</dbReference>
<sequence length="95" mass="10810">MSRRRYTDEEKARLLAEFQACGTTAAAFCREHGLCYQTFLNWRRAAPGDEAFPQRPEFIELDLGRPVRAAPAMLIELELGDGIVLRVRHDPAPRP</sequence>
<reference evidence="1 2" key="1">
    <citation type="submission" date="2024-02" db="EMBL/GenBank/DDBJ databases">
        <title>Haloferula sargassicola NBRC 104335.</title>
        <authorList>
            <person name="Ichikawa N."/>
            <person name="Katano-Makiyama Y."/>
            <person name="Hidaka K."/>
        </authorList>
    </citation>
    <scope>NUCLEOTIDE SEQUENCE [LARGE SCALE GENOMIC DNA]</scope>
    <source>
        <strain evidence="1 2">NBRC 104335</strain>
    </source>
</reference>
<proteinExistence type="predicted"/>
<dbReference type="EMBL" id="BAABRI010000023">
    <property type="protein sequence ID" value="GAA5484312.1"/>
    <property type="molecule type" value="Genomic_DNA"/>
</dbReference>
<keyword evidence="2" id="KW-1185">Reference proteome</keyword>
<comment type="caution">
    <text evidence="1">The sequence shown here is derived from an EMBL/GenBank/DDBJ whole genome shotgun (WGS) entry which is preliminary data.</text>
</comment>
<dbReference type="NCBIfam" id="NF047593">
    <property type="entry name" value="IS66_ISAeme5_TnpA"/>
    <property type="match status" value="1"/>
</dbReference>
<name>A0ABP9UU97_9BACT</name>
<evidence type="ECO:0008006" key="3">
    <source>
        <dbReference type="Google" id="ProtNLM"/>
    </source>
</evidence>
<dbReference type="Proteomes" id="UP001476282">
    <property type="component" value="Unassembled WGS sequence"/>
</dbReference>
<dbReference type="RefSeq" id="WP_353568408.1">
    <property type="nucleotide sequence ID" value="NZ_BAABRI010000023.1"/>
</dbReference>
<gene>
    <name evidence="1" type="ORF">Hsar01_03554</name>
</gene>
<dbReference type="Pfam" id="PF01527">
    <property type="entry name" value="HTH_Tnp_1"/>
    <property type="match status" value="1"/>
</dbReference>